<reference evidence="2 3" key="1">
    <citation type="journal article" date="2023" name="Plants (Basel)">
        <title>Bridging the Gap: Combining Genomics and Transcriptomics Approaches to Understand Stylosanthes scabra, an Orphan Legume from the Brazilian Caatinga.</title>
        <authorList>
            <person name="Ferreira-Neto J.R.C."/>
            <person name="da Silva M.D."/>
            <person name="Binneck E."/>
            <person name="de Melo N.F."/>
            <person name="da Silva R.H."/>
            <person name="de Melo A.L.T.M."/>
            <person name="Pandolfi V."/>
            <person name="Bustamante F.O."/>
            <person name="Brasileiro-Vidal A.C."/>
            <person name="Benko-Iseppon A.M."/>
        </authorList>
    </citation>
    <scope>NUCLEOTIDE SEQUENCE [LARGE SCALE GENOMIC DNA]</scope>
    <source>
        <tissue evidence="2">Leaves</tissue>
    </source>
</reference>
<protein>
    <submittedName>
        <fullName evidence="2">Uncharacterized protein</fullName>
    </submittedName>
</protein>
<name>A0ABU6U7H7_9FABA</name>
<gene>
    <name evidence="2" type="ORF">PIB30_020642</name>
</gene>
<organism evidence="2 3">
    <name type="scientific">Stylosanthes scabra</name>
    <dbReference type="NCBI Taxonomy" id="79078"/>
    <lineage>
        <taxon>Eukaryota</taxon>
        <taxon>Viridiplantae</taxon>
        <taxon>Streptophyta</taxon>
        <taxon>Embryophyta</taxon>
        <taxon>Tracheophyta</taxon>
        <taxon>Spermatophyta</taxon>
        <taxon>Magnoliopsida</taxon>
        <taxon>eudicotyledons</taxon>
        <taxon>Gunneridae</taxon>
        <taxon>Pentapetalae</taxon>
        <taxon>rosids</taxon>
        <taxon>fabids</taxon>
        <taxon>Fabales</taxon>
        <taxon>Fabaceae</taxon>
        <taxon>Papilionoideae</taxon>
        <taxon>50 kb inversion clade</taxon>
        <taxon>dalbergioids sensu lato</taxon>
        <taxon>Dalbergieae</taxon>
        <taxon>Pterocarpus clade</taxon>
        <taxon>Stylosanthes</taxon>
    </lineage>
</organism>
<accession>A0ABU6U7H7</accession>
<keyword evidence="3" id="KW-1185">Reference proteome</keyword>
<comment type="caution">
    <text evidence="2">The sequence shown here is derived from an EMBL/GenBank/DDBJ whole genome shotgun (WGS) entry which is preliminary data.</text>
</comment>
<feature type="region of interest" description="Disordered" evidence="1">
    <location>
        <begin position="186"/>
        <end position="210"/>
    </location>
</feature>
<evidence type="ECO:0000256" key="1">
    <source>
        <dbReference type="SAM" id="MobiDB-lite"/>
    </source>
</evidence>
<dbReference type="EMBL" id="JASCZI010120895">
    <property type="protein sequence ID" value="MED6157141.1"/>
    <property type="molecule type" value="Genomic_DNA"/>
</dbReference>
<feature type="compositionally biased region" description="Basic and acidic residues" evidence="1">
    <location>
        <begin position="186"/>
        <end position="199"/>
    </location>
</feature>
<evidence type="ECO:0000313" key="3">
    <source>
        <dbReference type="Proteomes" id="UP001341840"/>
    </source>
</evidence>
<proteinExistence type="predicted"/>
<evidence type="ECO:0000313" key="2">
    <source>
        <dbReference type="EMBL" id="MED6157141.1"/>
    </source>
</evidence>
<feature type="compositionally biased region" description="Basic residues" evidence="1">
    <location>
        <begin position="200"/>
        <end position="210"/>
    </location>
</feature>
<dbReference type="Proteomes" id="UP001341840">
    <property type="component" value="Unassembled WGS sequence"/>
</dbReference>
<sequence length="210" mass="22868">MCGTNVLVVVCYARLLDLGPTISTNVVQIEPQPPYCLADDLLNKTPYKPIAELKEVDEVVDLMGDDNTTIRLNETEIETHVAAPISLGVNESYGDEGVLNRGKNVVIHDVVEPQSTGFENINFNKSVYMLDTFTEITTLFDGLKEQDTNNGFDGAVNADACISSAVSVNDGDCLGDLKSKETEVQLADEGQRRYGSEYRAKKKAKSGNNA</sequence>